<protein>
    <submittedName>
        <fullName evidence="1">Type IV toxin-antitoxin system AbiEi family antitoxin domain-containing protein</fullName>
    </submittedName>
</protein>
<sequence length="198" mass="21597">MEEVKSIISQRLRRAPAGKIVTPKEFLSFGSRTAVDKTFSRLAAAGKIIRVARGMYVAPQESEFGTYPPSAEKVVSSYGKITGERIVPSGARAANNLGLTTQVPVEELFLTTGKARTLMLGRRKVFLKHAPSWQTAMPNSKAGEAIRAIAHMGPQRAASFAKAVRSKLTTREWEQVSKMKPSVPAWMVNAINEAELAN</sequence>
<name>A0ABY5XQC7_RHISU</name>
<gene>
    <name evidence="1" type="ORF">N2599_28700</name>
</gene>
<dbReference type="InterPro" id="IPR045738">
    <property type="entry name" value="DUF6088"/>
</dbReference>
<accession>A0ABY5XQC7</accession>
<dbReference type="Pfam" id="PF19570">
    <property type="entry name" value="DUF6088"/>
    <property type="match status" value="1"/>
</dbReference>
<keyword evidence="2" id="KW-1185">Reference proteome</keyword>
<organism evidence="1 2">
    <name type="scientific">Rhizobium sullae</name>
    <name type="common">Rhizobium hedysari</name>
    <dbReference type="NCBI Taxonomy" id="50338"/>
    <lineage>
        <taxon>Bacteria</taxon>
        <taxon>Pseudomonadati</taxon>
        <taxon>Pseudomonadota</taxon>
        <taxon>Alphaproteobacteria</taxon>
        <taxon>Hyphomicrobiales</taxon>
        <taxon>Rhizobiaceae</taxon>
        <taxon>Rhizobium/Agrobacterium group</taxon>
        <taxon>Rhizobium</taxon>
    </lineage>
</organism>
<dbReference type="Proteomes" id="UP001060123">
    <property type="component" value="Plasmid pWSM1592_1"/>
</dbReference>
<evidence type="ECO:0000313" key="1">
    <source>
        <dbReference type="EMBL" id="UWU16818.1"/>
    </source>
</evidence>
<dbReference type="EMBL" id="CP104144">
    <property type="protein sequence ID" value="UWU16818.1"/>
    <property type="molecule type" value="Genomic_DNA"/>
</dbReference>
<geneLocation type="plasmid" evidence="1 2">
    <name>pWSM1592_1</name>
</geneLocation>
<reference evidence="1" key="1">
    <citation type="submission" date="2022-09" db="EMBL/GenBank/DDBJ databases">
        <title>Australian commercial rhizobial inoculants.</title>
        <authorList>
            <person name="Kohlmeier M.G."/>
            <person name="O'Hara G.W."/>
            <person name="Colombi E."/>
            <person name="Ramsay J.P."/>
            <person name="Terpolilli J."/>
        </authorList>
    </citation>
    <scope>NUCLEOTIDE SEQUENCE</scope>
    <source>
        <strain evidence="1">WSM1592</strain>
        <plasmid evidence="1">pWSM1592_1</plasmid>
    </source>
</reference>
<proteinExistence type="predicted"/>
<keyword evidence="1" id="KW-0614">Plasmid</keyword>
<dbReference type="RefSeq" id="WP_027510445.1">
    <property type="nucleotide sequence ID" value="NZ_CP104144.1"/>
</dbReference>
<evidence type="ECO:0000313" key="2">
    <source>
        <dbReference type="Proteomes" id="UP001060123"/>
    </source>
</evidence>